<keyword evidence="3" id="KW-1185">Reference proteome</keyword>
<feature type="region of interest" description="Disordered" evidence="1">
    <location>
        <begin position="1"/>
        <end position="53"/>
    </location>
</feature>
<feature type="compositionally biased region" description="Basic and acidic residues" evidence="1">
    <location>
        <begin position="31"/>
        <end position="53"/>
    </location>
</feature>
<evidence type="ECO:0000256" key="1">
    <source>
        <dbReference type="SAM" id="MobiDB-lite"/>
    </source>
</evidence>
<dbReference type="RefSeq" id="WP_382210210.1">
    <property type="nucleotide sequence ID" value="NZ_JBHSZH010000005.1"/>
</dbReference>
<gene>
    <name evidence="2" type="ORF">ACFQJ6_19515</name>
</gene>
<comment type="caution">
    <text evidence="2">The sequence shown here is derived from an EMBL/GenBank/DDBJ whole genome shotgun (WGS) entry which is preliminary data.</text>
</comment>
<organism evidence="2 3">
    <name type="scientific">Halorussus caseinilyticus</name>
    <dbReference type="NCBI Taxonomy" id="3034025"/>
    <lineage>
        <taxon>Archaea</taxon>
        <taxon>Methanobacteriati</taxon>
        <taxon>Methanobacteriota</taxon>
        <taxon>Stenosarchaea group</taxon>
        <taxon>Halobacteria</taxon>
        <taxon>Halobacteriales</taxon>
        <taxon>Haladaptataceae</taxon>
        <taxon>Halorussus</taxon>
    </lineage>
</organism>
<dbReference type="AlphaFoldDB" id="A0ABD5WN00"/>
<sequence length="99" mass="10902">MSHAVARVGGQMPTDSRQSVPGPSLLKRRSHYEGDGANHLRRPRGVETVEVETEKISDSGKVHGVRVQLEDGGYLHLPYARLYSIETSEEEGKVDYSGP</sequence>
<evidence type="ECO:0000313" key="2">
    <source>
        <dbReference type="EMBL" id="MFC7081952.1"/>
    </source>
</evidence>
<reference evidence="2 3" key="1">
    <citation type="journal article" date="2019" name="Int. J. Syst. Evol. Microbiol.">
        <title>The Global Catalogue of Microorganisms (GCM) 10K type strain sequencing project: providing services to taxonomists for standard genome sequencing and annotation.</title>
        <authorList>
            <consortium name="The Broad Institute Genomics Platform"/>
            <consortium name="The Broad Institute Genome Sequencing Center for Infectious Disease"/>
            <person name="Wu L."/>
            <person name="Ma J."/>
        </authorList>
    </citation>
    <scope>NUCLEOTIDE SEQUENCE [LARGE SCALE GENOMIC DNA]</scope>
    <source>
        <strain evidence="2 3">DT72</strain>
    </source>
</reference>
<proteinExistence type="predicted"/>
<protein>
    <submittedName>
        <fullName evidence="2">Uncharacterized protein</fullName>
    </submittedName>
</protein>
<dbReference type="EMBL" id="JBHSZH010000005">
    <property type="protein sequence ID" value="MFC7081952.1"/>
    <property type="molecule type" value="Genomic_DNA"/>
</dbReference>
<evidence type="ECO:0000313" key="3">
    <source>
        <dbReference type="Proteomes" id="UP001596407"/>
    </source>
</evidence>
<name>A0ABD5WN00_9EURY</name>
<dbReference type="Proteomes" id="UP001596407">
    <property type="component" value="Unassembled WGS sequence"/>
</dbReference>
<accession>A0ABD5WN00</accession>